<feature type="transmembrane region" description="Helical" evidence="5">
    <location>
        <begin position="454"/>
        <end position="475"/>
    </location>
</feature>
<proteinExistence type="predicted"/>
<evidence type="ECO:0000256" key="5">
    <source>
        <dbReference type="SAM" id="Phobius"/>
    </source>
</evidence>
<reference evidence="8" key="1">
    <citation type="submission" date="2017-09" db="EMBL/GenBank/DDBJ databases">
        <title>Depth-based differentiation of microbial function through sediment-hosted aquifers and enrichment of novel symbionts in the deep terrestrial subsurface.</title>
        <authorList>
            <person name="Probst A.J."/>
            <person name="Ladd B."/>
            <person name="Jarett J.K."/>
            <person name="Geller-Mcgrath D.E."/>
            <person name="Sieber C.M.K."/>
            <person name="Emerson J.B."/>
            <person name="Anantharaman K."/>
            <person name="Thomas B.C."/>
            <person name="Malmstrom R."/>
            <person name="Stieglmeier M."/>
            <person name="Klingl A."/>
            <person name="Woyke T."/>
            <person name="Ryan C.M."/>
            <person name="Banfield J.F."/>
        </authorList>
    </citation>
    <scope>NUCLEOTIDE SEQUENCE [LARGE SCALE GENOMIC DNA]</scope>
</reference>
<organism evidence="7 8">
    <name type="scientific">Candidatus Roizmanbacteria bacterium CG10_big_fil_rev_8_21_14_0_10_45_7</name>
    <dbReference type="NCBI Taxonomy" id="1974854"/>
    <lineage>
        <taxon>Bacteria</taxon>
        <taxon>Candidatus Roizmaniibacteriota</taxon>
    </lineage>
</organism>
<evidence type="ECO:0000256" key="1">
    <source>
        <dbReference type="ARBA" id="ARBA00004141"/>
    </source>
</evidence>
<feature type="transmembrane region" description="Helical" evidence="5">
    <location>
        <begin position="135"/>
        <end position="155"/>
    </location>
</feature>
<dbReference type="PANTHER" id="PTHR37422">
    <property type="entry name" value="TEICHURONIC ACID BIOSYNTHESIS PROTEIN TUAE"/>
    <property type="match status" value="1"/>
</dbReference>
<dbReference type="Pfam" id="PF04932">
    <property type="entry name" value="Wzy_C"/>
    <property type="match status" value="1"/>
</dbReference>
<dbReference type="EMBL" id="PFEE01000064">
    <property type="protein sequence ID" value="PJE63482.1"/>
    <property type="molecule type" value="Genomic_DNA"/>
</dbReference>
<evidence type="ECO:0000259" key="6">
    <source>
        <dbReference type="Pfam" id="PF04932"/>
    </source>
</evidence>
<dbReference type="PANTHER" id="PTHR37422:SF13">
    <property type="entry name" value="LIPOPOLYSACCHARIDE BIOSYNTHESIS PROTEIN PA4999-RELATED"/>
    <property type="match status" value="1"/>
</dbReference>
<name>A0A2M8KU73_9BACT</name>
<dbReference type="AlphaFoldDB" id="A0A2M8KU73"/>
<feature type="transmembrane region" description="Helical" evidence="5">
    <location>
        <begin position="426"/>
        <end position="445"/>
    </location>
</feature>
<comment type="caution">
    <text evidence="7">The sequence shown here is derived from an EMBL/GenBank/DDBJ whole genome shotgun (WGS) entry which is preliminary data.</text>
</comment>
<dbReference type="InterPro" id="IPR051533">
    <property type="entry name" value="WaaL-like"/>
</dbReference>
<feature type="transmembrane region" description="Helical" evidence="5">
    <location>
        <begin position="48"/>
        <end position="68"/>
    </location>
</feature>
<evidence type="ECO:0000313" key="8">
    <source>
        <dbReference type="Proteomes" id="UP000231569"/>
    </source>
</evidence>
<evidence type="ECO:0000256" key="4">
    <source>
        <dbReference type="ARBA" id="ARBA00023136"/>
    </source>
</evidence>
<dbReference type="GO" id="GO:0016020">
    <property type="term" value="C:membrane"/>
    <property type="evidence" value="ECO:0007669"/>
    <property type="project" value="UniProtKB-SubCell"/>
</dbReference>
<accession>A0A2M8KU73</accession>
<keyword evidence="4 5" id="KW-0472">Membrane</keyword>
<gene>
    <name evidence="7" type="ORF">COU89_03100</name>
</gene>
<evidence type="ECO:0000256" key="2">
    <source>
        <dbReference type="ARBA" id="ARBA00022692"/>
    </source>
</evidence>
<feature type="transmembrane region" description="Helical" evidence="5">
    <location>
        <begin position="191"/>
        <end position="211"/>
    </location>
</feature>
<feature type="transmembrane region" description="Helical" evidence="5">
    <location>
        <begin position="217"/>
        <end position="242"/>
    </location>
</feature>
<protein>
    <recommendedName>
        <fullName evidence="6">O-antigen ligase-related domain-containing protein</fullName>
    </recommendedName>
</protein>
<feature type="transmembrane region" description="Helical" evidence="5">
    <location>
        <begin position="105"/>
        <end position="128"/>
    </location>
</feature>
<keyword evidence="3 5" id="KW-1133">Transmembrane helix</keyword>
<evidence type="ECO:0000313" key="7">
    <source>
        <dbReference type="EMBL" id="PJE63482.1"/>
    </source>
</evidence>
<feature type="transmembrane region" description="Helical" evidence="5">
    <location>
        <begin position="18"/>
        <end position="36"/>
    </location>
</feature>
<keyword evidence="2 5" id="KW-0812">Transmembrane</keyword>
<sequence>MAKLYAWFKPLKEAKLRFIHYVLLLYIFFIPLWPKIPFKDVEYTYINIRYEDLFVAFTLFLFLIELLRKKLKLTNTFLKLFVAYWVVVFVSFLIGHYVLDTVPVFNIGLLHSLRRVEYMAPFFLFFAAVENPKQWALLVKSSMWALLMVCIYAMGQKFIGWPAYLTMNPVFSTGMPLNLTEESRIASTFGGHYDLAAFLVLLIPVTLGFVMAGKRRYFWLFLFALLVLAYTASRTSSIAYIVSTMAFLIYKRQWKLGVIVLVISVLMMTFTKDLTNRFMKTFSVRQILVNNKTGEQYISQTTTTKDELPGGSVYVPLTGKGSEVSEADKNKLKNELKLKKQYEQLMATRGGKLAAGGQATGTGAMKPEDYQAVSGVVYDISSATRLQVEWPRAINAFKRNPITGTGPSSITEATDNDVLRALGETGFLGFIGLFGTVLYLQWILFQTARKHKGLISAVFGGVVFGAGGLMINALYIDVFEASKIAFFVWAFWAIFYKATTFTEDLKL</sequence>
<feature type="transmembrane region" description="Helical" evidence="5">
    <location>
        <begin position="254"/>
        <end position="271"/>
    </location>
</feature>
<comment type="subcellular location">
    <subcellularLocation>
        <location evidence="1">Membrane</location>
        <topology evidence="1">Multi-pass membrane protein</topology>
    </subcellularLocation>
</comment>
<evidence type="ECO:0000256" key="3">
    <source>
        <dbReference type="ARBA" id="ARBA00022989"/>
    </source>
</evidence>
<feature type="transmembrane region" description="Helical" evidence="5">
    <location>
        <begin position="80"/>
        <end position="99"/>
    </location>
</feature>
<feature type="transmembrane region" description="Helical" evidence="5">
    <location>
        <begin position="481"/>
        <end position="499"/>
    </location>
</feature>
<dbReference type="Proteomes" id="UP000231569">
    <property type="component" value="Unassembled WGS sequence"/>
</dbReference>
<feature type="domain" description="O-antigen ligase-related" evidence="6">
    <location>
        <begin position="220"/>
        <end position="433"/>
    </location>
</feature>
<dbReference type="InterPro" id="IPR007016">
    <property type="entry name" value="O-antigen_ligase-rel_domated"/>
</dbReference>